<gene>
    <name evidence="4" type="ORF">Osc7112_0683</name>
</gene>
<dbReference type="KEGG" id="oni:Osc7112_0683"/>
<dbReference type="GO" id="GO:0046872">
    <property type="term" value="F:metal ion binding"/>
    <property type="evidence" value="ECO:0007669"/>
    <property type="project" value="UniProtKB-KW"/>
</dbReference>
<dbReference type="HOGENOM" id="CLU_025443_3_2_3"/>
<dbReference type="EMBL" id="CP003614">
    <property type="protein sequence ID" value="AFZ05273.1"/>
    <property type="molecule type" value="Genomic_DNA"/>
</dbReference>
<evidence type="ECO:0000259" key="3">
    <source>
        <dbReference type="Pfam" id="PF00149"/>
    </source>
</evidence>
<feature type="domain" description="Calcineurin-like phosphoesterase" evidence="3">
    <location>
        <begin position="37"/>
        <end position="199"/>
    </location>
</feature>
<proteinExistence type="predicted"/>
<dbReference type="InterPro" id="IPR004843">
    <property type="entry name" value="Calcineurin-like_PHP"/>
</dbReference>
<protein>
    <submittedName>
        <fullName evidence="4">Metallophosphoesterase</fullName>
    </submittedName>
</protein>
<name>K9VAZ9_9CYAN</name>
<evidence type="ECO:0000256" key="2">
    <source>
        <dbReference type="ARBA" id="ARBA00022801"/>
    </source>
</evidence>
<dbReference type="GO" id="GO:0008758">
    <property type="term" value="F:UDP-2,3-diacylglucosamine hydrolase activity"/>
    <property type="evidence" value="ECO:0007669"/>
    <property type="project" value="TreeGrafter"/>
</dbReference>
<dbReference type="InterPro" id="IPR029052">
    <property type="entry name" value="Metallo-depent_PP-like"/>
</dbReference>
<dbReference type="PANTHER" id="PTHR31302:SF31">
    <property type="entry name" value="PHOSPHODIESTERASE YAEI"/>
    <property type="match status" value="1"/>
</dbReference>
<dbReference type="Proteomes" id="UP000010478">
    <property type="component" value="Chromosome"/>
</dbReference>
<keyword evidence="1" id="KW-0479">Metal-binding</keyword>
<dbReference type="AlphaFoldDB" id="K9VAZ9"/>
<dbReference type="CDD" id="cd07385">
    <property type="entry name" value="MPP_YkuE_C"/>
    <property type="match status" value="1"/>
</dbReference>
<dbReference type="InterPro" id="IPR051158">
    <property type="entry name" value="Metallophosphoesterase_sf"/>
</dbReference>
<dbReference type="Pfam" id="PF00149">
    <property type="entry name" value="Metallophos"/>
    <property type="match status" value="1"/>
</dbReference>
<sequence>MSPINLRFMHRLLTGKLRVEYLTIPIANLPANLSGTKIVQLTDFHYDGVRLSEWLLEKAIAAANEAEPDMIFLTGDFISYDPAPIYGLVQRLKNLQSRVGIYAVLGNHDHYWPGAKTEVANALNSVGIRVLYNEAIYPLGSELALVGLADFWSGDFAPKPVMASINPAIPRIVLSHNPDTAEKLQNWRIDLQLSGHTHGGQIVIPGIGPLYAWVRKIGYLIPQRIRKFIPFMSAWDRVVTHWEWASGLHQVGSNLLYVNRGLGTYSPGRLFCPPEVTVITLVSQDT</sequence>
<organism evidence="4 5">
    <name type="scientific">Phormidium nigroviride PCC 7112</name>
    <dbReference type="NCBI Taxonomy" id="179408"/>
    <lineage>
        <taxon>Bacteria</taxon>
        <taxon>Bacillati</taxon>
        <taxon>Cyanobacteriota</taxon>
        <taxon>Cyanophyceae</taxon>
        <taxon>Oscillatoriophycideae</taxon>
        <taxon>Oscillatoriales</taxon>
        <taxon>Oscillatoriaceae</taxon>
        <taxon>Phormidium</taxon>
    </lineage>
</organism>
<dbReference type="eggNOG" id="COG1408">
    <property type="taxonomic scope" value="Bacteria"/>
</dbReference>
<dbReference type="SUPFAM" id="SSF56300">
    <property type="entry name" value="Metallo-dependent phosphatases"/>
    <property type="match status" value="1"/>
</dbReference>
<evidence type="ECO:0000313" key="4">
    <source>
        <dbReference type="EMBL" id="AFZ05273.1"/>
    </source>
</evidence>
<accession>K9VAZ9</accession>
<evidence type="ECO:0000313" key="5">
    <source>
        <dbReference type="Proteomes" id="UP000010478"/>
    </source>
</evidence>
<dbReference type="Gene3D" id="3.60.21.10">
    <property type="match status" value="1"/>
</dbReference>
<dbReference type="PANTHER" id="PTHR31302">
    <property type="entry name" value="TRANSMEMBRANE PROTEIN WITH METALLOPHOSPHOESTERASE DOMAIN-RELATED"/>
    <property type="match status" value="1"/>
</dbReference>
<keyword evidence="2" id="KW-0378">Hydrolase</keyword>
<reference evidence="4 5" key="1">
    <citation type="submission" date="2012-05" db="EMBL/GenBank/DDBJ databases">
        <title>Finished chromosome of genome of Oscillatoria sp. PCC 7112.</title>
        <authorList>
            <consortium name="US DOE Joint Genome Institute"/>
            <person name="Gugger M."/>
            <person name="Coursin T."/>
            <person name="Rippka R."/>
            <person name="Tandeau De Marsac N."/>
            <person name="Huntemann M."/>
            <person name="Wei C.-L."/>
            <person name="Han J."/>
            <person name="Detter J.C."/>
            <person name="Han C."/>
            <person name="Tapia R."/>
            <person name="Davenport K."/>
            <person name="Daligault H."/>
            <person name="Erkkila T."/>
            <person name="Gu W."/>
            <person name="Munk A.C.C."/>
            <person name="Teshima H."/>
            <person name="Xu Y."/>
            <person name="Chain P."/>
            <person name="Chen A."/>
            <person name="Krypides N."/>
            <person name="Mavromatis K."/>
            <person name="Markowitz V."/>
            <person name="Szeto E."/>
            <person name="Ivanova N."/>
            <person name="Mikhailova N."/>
            <person name="Ovchinnikova G."/>
            <person name="Pagani I."/>
            <person name="Pati A."/>
            <person name="Goodwin L."/>
            <person name="Peters L."/>
            <person name="Pitluck S."/>
            <person name="Woyke T."/>
            <person name="Kerfeld C."/>
        </authorList>
    </citation>
    <scope>NUCLEOTIDE SEQUENCE [LARGE SCALE GENOMIC DNA]</scope>
    <source>
        <strain evidence="4 5">PCC 7112</strain>
    </source>
</reference>
<keyword evidence="5" id="KW-1185">Reference proteome</keyword>
<dbReference type="GO" id="GO:0016020">
    <property type="term" value="C:membrane"/>
    <property type="evidence" value="ECO:0007669"/>
    <property type="project" value="GOC"/>
</dbReference>
<dbReference type="GO" id="GO:0009245">
    <property type="term" value="P:lipid A biosynthetic process"/>
    <property type="evidence" value="ECO:0007669"/>
    <property type="project" value="TreeGrafter"/>
</dbReference>
<evidence type="ECO:0000256" key="1">
    <source>
        <dbReference type="ARBA" id="ARBA00022723"/>
    </source>
</evidence>
<dbReference type="PATRIC" id="fig|179408.3.peg.852"/>